<comment type="caution">
    <text evidence="5">The sequence shown here is derived from an EMBL/GenBank/DDBJ whole genome shotgun (WGS) entry which is preliminary data.</text>
</comment>
<evidence type="ECO:0000313" key="6">
    <source>
        <dbReference type="Proteomes" id="UP000244064"/>
    </source>
</evidence>
<dbReference type="GO" id="GO:0006574">
    <property type="term" value="P:L-valine catabolic process"/>
    <property type="evidence" value="ECO:0007669"/>
    <property type="project" value="TreeGrafter"/>
</dbReference>
<dbReference type="AlphaFoldDB" id="A0A2T5PEH5"/>
<sequence length="368" mass="40629">MNVIFEELPGMHGYRVGIATLDSPKNLNALSLPMIEALDARLRSWQADPQIACVLLRGSGDKGFCAGGDVRRLIELQRQQPGEIHEQARQFFAAEYRLDHLVHTYEKPLICWANGHVMGGGMGLMQGAGVRIVTESSRLSMPEIHIGLYPDAGGSWFLGRMARPLGLFFGLTASQINAADALALGLADRFLQHSQQEDLLEGLLQLNWSIQPQRQLHSLLQALAASAAGHLPQAQWQPLLGRIAALLDVADLPGAWHALAGLQEDQQPLLAAAGTALAKGCPLTAWLVWEQLQRSRHLSLAETLRMEYAVSLNCCRYPDFSEGVRARLIDKDQTPVWHWKQVEEIPEKVVAAHFEPTWEGPHPLADLI</sequence>
<proteinExistence type="predicted"/>
<evidence type="ECO:0000259" key="4">
    <source>
        <dbReference type="Pfam" id="PF16113"/>
    </source>
</evidence>
<dbReference type="GO" id="GO:0005829">
    <property type="term" value="C:cytosol"/>
    <property type="evidence" value="ECO:0007669"/>
    <property type="project" value="TreeGrafter"/>
</dbReference>
<dbReference type="OrthoDB" id="9790967at2"/>
<gene>
    <name evidence="5" type="ORF">DBO85_00395</name>
</gene>
<dbReference type="PANTHER" id="PTHR43176:SF3">
    <property type="entry name" value="3-HYDROXYISOBUTYRYL-COA HYDROLASE, MITOCHONDRIAL"/>
    <property type="match status" value="1"/>
</dbReference>
<dbReference type="Pfam" id="PF16113">
    <property type="entry name" value="ECH_2"/>
    <property type="match status" value="1"/>
</dbReference>
<accession>A0A2T5PEH5</accession>
<dbReference type="GO" id="GO:0003860">
    <property type="term" value="F:3-hydroxyisobutyryl-CoA hydrolase activity"/>
    <property type="evidence" value="ECO:0007669"/>
    <property type="project" value="UniProtKB-EC"/>
</dbReference>
<dbReference type="InterPro" id="IPR032259">
    <property type="entry name" value="HIBYL-CoA-H"/>
</dbReference>
<dbReference type="CDD" id="cd06558">
    <property type="entry name" value="crotonase-like"/>
    <property type="match status" value="1"/>
</dbReference>
<dbReference type="InterPro" id="IPR045004">
    <property type="entry name" value="ECH_dom"/>
</dbReference>
<keyword evidence="6" id="KW-1185">Reference proteome</keyword>
<dbReference type="GO" id="GO:0016853">
    <property type="term" value="F:isomerase activity"/>
    <property type="evidence" value="ECO:0007669"/>
    <property type="project" value="UniProtKB-KW"/>
</dbReference>
<evidence type="ECO:0000313" key="5">
    <source>
        <dbReference type="EMBL" id="PTU76134.1"/>
    </source>
</evidence>
<dbReference type="SUPFAM" id="SSF52096">
    <property type="entry name" value="ClpP/crotonase"/>
    <property type="match status" value="1"/>
</dbReference>
<dbReference type="EC" id="3.1.2.4" evidence="2"/>
<comment type="catalytic activity">
    <reaction evidence="1">
        <text>3-hydroxy-2-methylpropanoyl-CoA + H2O = 3-hydroxy-2-methylpropanoate + CoA + H(+)</text>
        <dbReference type="Rhea" id="RHEA:20888"/>
        <dbReference type="ChEBI" id="CHEBI:11805"/>
        <dbReference type="ChEBI" id="CHEBI:15377"/>
        <dbReference type="ChEBI" id="CHEBI:15378"/>
        <dbReference type="ChEBI" id="CHEBI:57287"/>
        <dbReference type="ChEBI" id="CHEBI:57340"/>
        <dbReference type="EC" id="3.1.2.4"/>
    </reaction>
</comment>
<reference evidence="5 6" key="1">
    <citation type="submission" date="2018-04" db="EMBL/GenBank/DDBJ databases">
        <title>Pseudomonas sp. nov., isolated from mangrove soil.</title>
        <authorList>
            <person name="Chen C."/>
        </authorList>
    </citation>
    <scope>NUCLEOTIDE SEQUENCE [LARGE SCALE GENOMIC DNA]</scope>
    <source>
        <strain evidence="5 6">TC-11</strain>
    </source>
</reference>
<dbReference type="Proteomes" id="UP000244064">
    <property type="component" value="Unassembled WGS sequence"/>
</dbReference>
<dbReference type="PANTHER" id="PTHR43176">
    <property type="entry name" value="3-HYDROXYISOBUTYRYL-COA HYDROLASE-RELATED"/>
    <property type="match status" value="1"/>
</dbReference>
<evidence type="ECO:0000256" key="1">
    <source>
        <dbReference type="ARBA" id="ARBA00001709"/>
    </source>
</evidence>
<evidence type="ECO:0000256" key="2">
    <source>
        <dbReference type="ARBA" id="ARBA00011915"/>
    </source>
</evidence>
<keyword evidence="5" id="KW-0413">Isomerase</keyword>
<dbReference type="EMBL" id="QASN01000002">
    <property type="protein sequence ID" value="PTU76134.1"/>
    <property type="molecule type" value="Genomic_DNA"/>
</dbReference>
<dbReference type="InterPro" id="IPR029045">
    <property type="entry name" value="ClpP/crotonase-like_dom_sf"/>
</dbReference>
<protein>
    <recommendedName>
        <fullName evidence="2">3-hydroxyisobutyryl-CoA hydrolase</fullName>
        <ecNumber evidence="2">3.1.2.4</ecNumber>
    </recommendedName>
</protein>
<keyword evidence="3" id="KW-0378">Hydrolase</keyword>
<organism evidence="5 6">
    <name type="scientific">Pseudomonas mangrovi</name>
    <dbReference type="NCBI Taxonomy" id="2161748"/>
    <lineage>
        <taxon>Bacteria</taxon>
        <taxon>Pseudomonadati</taxon>
        <taxon>Pseudomonadota</taxon>
        <taxon>Gammaproteobacteria</taxon>
        <taxon>Pseudomonadales</taxon>
        <taxon>Pseudomonadaceae</taxon>
        <taxon>Pseudomonas</taxon>
    </lineage>
</organism>
<name>A0A2T5PEH5_9PSED</name>
<evidence type="ECO:0000256" key="3">
    <source>
        <dbReference type="ARBA" id="ARBA00022801"/>
    </source>
</evidence>
<dbReference type="Gene3D" id="3.90.226.10">
    <property type="entry name" value="2-enoyl-CoA Hydratase, Chain A, domain 1"/>
    <property type="match status" value="1"/>
</dbReference>
<dbReference type="NCBIfam" id="NF004127">
    <property type="entry name" value="PRK05617.1"/>
    <property type="match status" value="1"/>
</dbReference>
<feature type="domain" description="Enoyl-CoA hydratase/isomerase" evidence="4">
    <location>
        <begin position="16"/>
        <end position="354"/>
    </location>
</feature>
<dbReference type="RefSeq" id="WP_108104172.1">
    <property type="nucleotide sequence ID" value="NZ_QASN01000002.1"/>
</dbReference>